<dbReference type="RefSeq" id="WP_135525627.1">
    <property type="nucleotide sequence ID" value="NZ_SRLH01000003.1"/>
</dbReference>
<proteinExistence type="predicted"/>
<keyword evidence="1" id="KW-0732">Signal</keyword>
<evidence type="ECO:0000313" key="3">
    <source>
        <dbReference type="EMBL" id="TGD58367.1"/>
    </source>
</evidence>
<dbReference type="EMBL" id="SRLH01000003">
    <property type="protein sequence ID" value="TGD58367.1"/>
    <property type="molecule type" value="Genomic_DNA"/>
</dbReference>
<dbReference type="Pfam" id="PF13568">
    <property type="entry name" value="OMP_b-brl_2"/>
    <property type="match status" value="1"/>
</dbReference>
<keyword evidence="4" id="KW-1185">Reference proteome</keyword>
<dbReference type="OrthoDB" id="959017at2"/>
<protein>
    <submittedName>
        <fullName evidence="3">PorT family protein</fullName>
    </submittedName>
</protein>
<dbReference type="AlphaFoldDB" id="A0A4Z0LAI5"/>
<comment type="caution">
    <text evidence="3">The sequence shown here is derived from an EMBL/GenBank/DDBJ whole genome shotgun (WGS) entry which is preliminary data.</text>
</comment>
<sequence length="229" mass="26733">MRNLLKIVFLLSFVNVFAQQEIPDFDAVDSLYREDQFYFGVTYNILSTKPKDVSQNSFSTGLNAGFLRDFPLNKKRTFAIAPGIGFSFKNYKQNLVIQELDGVMQYSTIPAGEPFDKNKLAMYFVEAPIEIRWRTSTFESHKFWRIYTGFKMSYLLMSQSRYKASGIDYKVSNNRDIAKFQYGTYVAAGWNQWNFYAYYGFDDMFKNGTLNGDPIKMHTLNFGLMFYIL</sequence>
<feature type="signal peptide" evidence="1">
    <location>
        <begin position="1"/>
        <end position="18"/>
    </location>
</feature>
<organism evidence="3 4">
    <name type="scientific">Flavobacterium humi</name>
    <dbReference type="NCBI Taxonomy" id="2562683"/>
    <lineage>
        <taxon>Bacteria</taxon>
        <taxon>Pseudomonadati</taxon>
        <taxon>Bacteroidota</taxon>
        <taxon>Flavobacteriia</taxon>
        <taxon>Flavobacteriales</taxon>
        <taxon>Flavobacteriaceae</taxon>
        <taxon>Flavobacterium</taxon>
    </lineage>
</organism>
<dbReference type="InterPro" id="IPR025665">
    <property type="entry name" value="Beta-barrel_OMP_2"/>
</dbReference>
<name>A0A4Z0LAI5_9FLAO</name>
<feature type="domain" description="Outer membrane protein beta-barrel" evidence="2">
    <location>
        <begin position="17"/>
        <end position="205"/>
    </location>
</feature>
<evidence type="ECO:0000256" key="1">
    <source>
        <dbReference type="SAM" id="SignalP"/>
    </source>
</evidence>
<evidence type="ECO:0000313" key="4">
    <source>
        <dbReference type="Proteomes" id="UP000297407"/>
    </source>
</evidence>
<reference evidence="3 4" key="1">
    <citation type="submission" date="2019-04" db="EMBL/GenBank/DDBJ databases">
        <title>Flavobacterium sp. strain DS2-A Genome sequencing and assembly.</title>
        <authorList>
            <person name="Kim I."/>
        </authorList>
    </citation>
    <scope>NUCLEOTIDE SEQUENCE [LARGE SCALE GENOMIC DNA]</scope>
    <source>
        <strain evidence="3 4">DS2-A</strain>
    </source>
</reference>
<evidence type="ECO:0000259" key="2">
    <source>
        <dbReference type="Pfam" id="PF13568"/>
    </source>
</evidence>
<gene>
    <name evidence="3" type="ORF">E4635_05495</name>
</gene>
<feature type="chain" id="PRO_5021362414" evidence="1">
    <location>
        <begin position="19"/>
        <end position="229"/>
    </location>
</feature>
<dbReference type="Proteomes" id="UP000297407">
    <property type="component" value="Unassembled WGS sequence"/>
</dbReference>
<accession>A0A4Z0LAI5</accession>